<dbReference type="RefSeq" id="WP_338075260.1">
    <property type="nucleotide sequence ID" value="NZ_LT670818.1"/>
</dbReference>
<evidence type="ECO:0000313" key="3">
    <source>
        <dbReference type="Proteomes" id="UP000190675"/>
    </source>
</evidence>
<evidence type="ECO:0000256" key="1">
    <source>
        <dbReference type="SAM" id="Phobius"/>
    </source>
</evidence>
<dbReference type="Proteomes" id="UP000190675">
    <property type="component" value="Chromosome I"/>
</dbReference>
<sequence>MLVIVVVFGPFAVLARLQHGAFDGFTLGGFALAQSLVILVGIEHEMQPRHHLLDRRQRPARTGFAARAGRALRAGLALRARLAARALRPGLALRTRLAARTFRSGPSGMALRTRTTRLAACALRPLPSLPNLVRHARTPDQLQTLP</sequence>
<keyword evidence="1" id="KW-0812">Transmembrane</keyword>
<reference evidence="2 3" key="1">
    <citation type="submission" date="2016-11" db="EMBL/GenBank/DDBJ databases">
        <authorList>
            <person name="Jaros S."/>
            <person name="Januszkiewicz K."/>
            <person name="Wedrychowicz H."/>
        </authorList>
    </citation>
    <scope>NUCLEOTIDE SEQUENCE [LARGE SCALE GENOMIC DNA]</scope>
    <source>
        <strain evidence="2 3">GAS242</strain>
    </source>
</reference>
<gene>
    <name evidence="2" type="ORF">SAMN05444169_0494</name>
</gene>
<feature type="transmembrane region" description="Helical" evidence="1">
    <location>
        <begin position="25"/>
        <end position="42"/>
    </location>
</feature>
<organism evidence="2 3">
    <name type="scientific">Bradyrhizobium erythrophlei</name>
    <dbReference type="NCBI Taxonomy" id="1437360"/>
    <lineage>
        <taxon>Bacteria</taxon>
        <taxon>Pseudomonadati</taxon>
        <taxon>Pseudomonadota</taxon>
        <taxon>Alphaproteobacteria</taxon>
        <taxon>Hyphomicrobiales</taxon>
        <taxon>Nitrobacteraceae</taxon>
        <taxon>Bradyrhizobium</taxon>
    </lineage>
</organism>
<keyword evidence="1" id="KW-0472">Membrane</keyword>
<evidence type="ECO:0000313" key="2">
    <source>
        <dbReference type="EMBL" id="SHG09337.1"/>
    </source>
</evidence>
<proteinExistence type="predicted"/>
<dbReference type="EMBL" id="LT670818">
    <property type="protein sequence ID" value="SHG09337.1"/>
    <property type="molecule type" value="Genomic_DNA"/>
</dbReference>
<protein>
    <submittedName>
        <fullName evidence="2">Uncharacterized protein</fullName>
    </submittedName>
</protein>
<accession>A0A1M5H081</accession>
<name>A0A1M5H081_9BRAD</name>
<dbReference type="AlphaFoldDB" id="A0A1M5H081"/>
<keyword evidence="1" id="KW-1133">Transmembrane helix</keyword>